<comment type="caution">
    <text evidence="4">The sequence shown here is derived from an EMBL/GenBank/DDBJ whole genome shotgun (WGS) entry which is preliminary data.</text>
</comment>
<feature type="compositionally biased region" description="Polar residues" evidence="2">
    <location>
        <begin position="534"/>
        <end position="554"/>
    </location>
</feature>
<feature type="region of interest" description="Disordered" evidence="2">
    <location>
        <begin position="1"/>
        <end position="35"/>
    </location>
</feature>
<feature type="region of interest" description="Disordered" evidence="2">
    <location>
        <begin position="533"/>
        <end position="555"/>
    </location>
</feature>
<evidence type="ECO:0000313" key="5">
    <source>
        <dbReference type="Proteomes" id="UP000735302"/>
    </source>
</evidence>
<gene>
    <name evidence="4" type="ORF">PoB_006963100</name>
</gene>
<evidence type="ECO:0000313" key="4">
    <source>
        <dbReference type="EMBL" id="GFO43126.1"/>
    </source>
</evidence>
<dbReference type="PANTHER" id="PTHR24043:SF8">
    <property type="entry name" value="EGF-LIKE DOMAIN-CONTAINING PROTEIN"/>
    <property type="match status" value="1"/>
</dbReference>
<dbReference type="PANTHER" id="PTHR24043">
    <property type="entry name" value="SCAVENGER RECEPTOR CLASS F"/>
    <property type="match status" value="1"/>
</dbReference>
<dbReference type="GO" id="GO:0005044">
    <property type="term" value="F:scavenger receptor activity"/>
    <property type="evidence" value="ECO:0007669"/>
    <property type="project" value="InterPro"/>
</dbReference>
<dbReference type="InterPro" id="IPR042635">
    <property type="entry name" value="MEGF10/SREC1/2-like"/>
</dbReference>
<reference evidence="4 5" key="1">
    <citation type="journal article" date="2021" name="Elife">
        <title>Chloroplast acquisition without the gene transfer in kleptoplastic sea slugs, Plakobranchus ocellatus.</title>
        <authorList>
            <person name="Maeda T."/>
            <person name="Takahashi S."/>
            <person name="Yoshida T."/>
            <person name="Shimamura S."/>
            <person name="Takaki Y."/>
            <person name="Nagai Y."/>
            <person name="Toyoda A."/>
            <person name="Suzuki Y."/>
            <person name="Arimoto A."/>
            <person name="Ishii H."/>
            <person name="Satoh N."/>
            <person name="Nishiyama T."/>
            <person name="Hasebe M."/>
            <person name="Maruyama T."/>
            <person name="Minagawa J."/>
            <person name="Obokata J."/>
            <person name="Shigenobu S."/>
        </authorList>
    </citation>
    <scope>NUCLEOTIDE SEQUENCE [LARGE SCALE GENOMIC DNA]</scope>
</reference>
<evidence type="ECO:0000256" key="2">
    <source>
        <dbReference type="SAM" id="MobiDB-lite"/>
    </source>
</evidence>
<dbReference type="SMART" id="SM00181">
    <property type="entry name" value="EGF"/>
    <property type="match status" value="6"/>
</dbReference>
<feature type="domain" description="EGF-like" evidence="3">
    <location>
        <begin position="246"/>
        <end position="292"/>
    </location>
</feature>
<dbReference type="Proteomes" id="UP000735302">
    <property type="component" value="Unassembled WGS sequence"/>
</dbReference>
<feature type="domain" description="EGF-like" evidence="3">
    <location>
        <begin position="198"/>
        <end position="244"/>
    </location>
</feature>
<evidence type="ECO:0000256" key="1">
    <source>
        <dbReference type="ARBA" id="ARBA00022536"/>
    </source>
</evidence>
<feature type="domain" description="EGF-like" evidence="3">
    <location>
        <begin position="486"/>
        <end position="532"/>
    </location>
</feature>
<accession>A0AAV4DGY1</accession>
<feature type="region of interest" description="Disordered" evidence="2">
    <location>
        <begin position="170"/>
        <end position="198"/>
    </location>
</feature>
<name>A0AAV4DGY1_9GAST</name>
<keyword evidence="1" id="KW-0245">EGF-like domain</keyword>
<proteinExistence type="predicted"/>
<protein>
    <submittedName>
        <fullName evidence="4">Multiple epidermal growth factor-like domains 10</fullName>
    </submittedName>
</protein>
<dbReference type="InterPro" id="IPR000742">
    <property type="entry name" value="EGF"/>
</dbReference>
<evidence type="ECO:0000259" key="3">
    <source>
        <dbReference type="SMART" id="SM00181"/>
    </source>
</evidence>
<sequence length="762" mass="81239">MVQWIPSHIGGLGNEIADGQEKEGRSMPQQQKPLTLSDARSVFQRGTAKFWGATQLSNDERFPRFYEAYKAGDYLQGLPRSDTVQIFRARARHMLLLADRARHGWSATTACRLCGEQKETVSHVLSECREVVGDRHRGWRAVPVNEILWCGDRLAKSTATKIIGYSSEEPCGGARNQAPEKGQLPPAREAQQGPNRADCTRGKYGPGCSQSCSDNCAGQGDPCHYVDGTCTQGCDPGYQGSYCEQECSSGKYGPGCLQSCNASCAGQGDPCDHVNGTCTEGCDPGYQGEKCEQACDDGTYGSGCNKTCSDKCAQSTNICDRTNGYCNVGCKPGYQAPLCTQECSRGKYGPGCSQFCNASCAGQGDPCDHVNGTCTEGCDSGYQGDKCEQECSKGRYGPGCSQSCNTNCAGQGDPCHHVDGTCTQGCDPGYQGEKCEQECSSGKYGPGCSQFCNANCAGQSDPCDRVDGTCTQGCDPGYQGDKCEQECSRGRYGPGCSQTCNTNCAGQGDPCHHVDGTCTEGCDPGYQGEKCEQGVTQSSGTHQRTTTPPSSSIQGKEVSVFEQVKQENVTEAIKEVKNLLESATSTTTKDVSIIADILQQIDVSEQTLSPSSVQDALYVVSVISDLPEDDGLVSSKSRANSSNRILQAVDNLGAALQLPEGKTTQRFVSDEIALEVWEIGDQPEGSPTVVGLQSYTSEESESSVRLVMNLYKDTRLYSQAASASTSQTIRGLNRTLNSRVIAAQVNQEKRYGSGVAAGSIEC</sequence>
<dbReference type="Gene3D" id="2.170.300.10">
    <property type="entry name" value="Tie2 ligand-binding domain superfamily"/>
    <property type="match status" value="2"/>
</dbReference>
<dbReference type="EMBL" id="BLXT01007857">
    <property type="protein sequence ID" value="GFO43126.1"/>
    <property type="molecule type" value="Genomic_DNA"/>
</dbReference>
<feature type="domain" description="EGF-like" evidence="3">
    <location>
        <begin position="342"/>
        <end position="388"/>
    </location>
</feature>
<feature type="domain" description="EGF-like" evidence="3">
    <location>
        <begin position="390"/>
        <end position="436"/>
    </location>
</feature>
<organism evidence="4 5">
    <name type="scientific">Plakobranchus ocellatus</name>
    <dbReference type="NCBI Taxonomy" id="259542"/>
    <lineage>
        <taxon>Eukaryota</taxon>
        <taxon>Metazoa</taxon>
        <taxon>Spiralia</taxon>
        <taxon>Lophotrochozoa</taxon>
        <taxon>Mollusca</taxon>
        <taxon>Gastropoda</taxon>
        <taxon>Heterobranchia</taxon>
        <taxon>Euthyneura</taxon>
        <taxon>Panpulmonata</taxon>
        <taxon>Sacoglossa</taxon>
        <taxon>Placobranchoidea</taxon>
        <taxon>Plakobranchidae</taxon>
        <taxon>Plakobranchus</taxon>
    </lineage>
</organism>
<feature type="domain" description="EGF-like" evidence="3">
    <location>
        <begin position="438"/>
        <end position="484"/>
    </location>
</feature>
<keyword evidence="5" id="KW-1185">Reference proteome</keyword>
<dbReference type="AlphaFoldDB" id="A0AAV4DGY1"/>